<dbReference type="PANTHER" id="PTHR43766">
    <property type="entry name" value="TRYPTOPHAN--TRNA LIGASE, MITOCHONDRIAL"/>
    <property type="match status" value="1"/>
</dbReference>
<dbReference type="InterPro" id="IPR014729">
    <property type="entry name" value="Rossmann-like_a/b/a_fold"/>
</dbReference>
<dbReference type="PRINTS" id="PR01039">
    <property type="entry name" value="TRNASYNTHTRP"/>
</dbReference>
<keyword evidence="6" id="KW-0067">ATP-binding</keyword>
<dbReference type="Pfam" id="PF00579">
    <property type="entry name" value="tRNA-synt_1b"/>
    <property type="match status" value="1"/>
</dbReference>
<protein>
    <recommendedName>
        <fullName evidence="3">tryptophan--tRNA ligase</fullName>
        <ecNumber evidence="3">6.1.1.2</ecNumber>
    </recommendedName>
    <alternativeName>
        <fullName evidence="9">Tryptophanyl-tRNA synthetase</fullName>
    </alternativeName>
</protein>
<dbReference type="GO" id="GO:0005829">
    <property type="term" value="C:cytosol"/>
    <property type="evidence" value="ECO:0007669"/>
    <property type="project" value="TreeGrafter"/>
</dbReference>
<dbReference type="EC" id="6.1.1.2" evidence="3"/>
<comment type="caution">
    <text evidence="10">The sequence shown here is derived from an EMBL/GenBank/DDBJ whole genome shotgun (WGS) entry which is preliminary data.</text>
</comment>
<name>A0A645E1D7_9ZZZZ</name>
<dbReference type="CDD" id="cd00806">
    <property type="entry name" value="TrpRS_core"/>
    <property type="match status" value="1"/>
</dbReference>
<dbReference type="PANTHER" id="PTHR43766:SF1">
    <property type="entry name" value="TRYPTOPHAN--TRNA LIGASE, MITOCHONDRIAL"/>
    <property type="match status" value="1"/>
</dbReference>
<dbReference type="GO" id="GO:0005524">
    <property type="term" value="F:ATP binding"/>
    <property type="evidence" value="ECO:0007669"/>
    <property type="project" value="UniProtKB-KW"/>
</dbReference>
<evidence type="ECO:0000256" key="8">
    <source>
        <dbReference type="ARBA" id="ARBA00023146"/>
    </source>
</evidence>
<proteinExistence type="inferred from homology"/>
<evidence type="ECO:0000256" key="4">
    <source>
        <dbReference type="ARBA" id="ARBA00022598"/>
    </source>
</evidence>
<dbReference type="Gene3D" id="3.40.50.620">
    <property type="entry name" value="HUPs"/>
    <property type="match status" value="1"/>
</dbReference>
<dbReference type="EMBL" id="VSSQ01042053">
    <property type="protein sequence ID" value="MPM95580.1"/>
    <property type="molecule type" value="Genomic_DNA"/>
</dbReference>
<comment type="similarity">
    <text evidence="2">Belongs to the class-I aminoacyl-tRNA synthetase family.</text>
</comment>
<evidence type="ECO:0000256" key="7">
    <source>
        <dbReference type="ARBA" id="ARBA00022917"/>
    </source>
</evidence>
<keyword evidence="4 10" id="KW-0436">Ligase</keyword>
<dbReference type="SUPFAM" id="SSF52374">
    <property type="entry name" value="Nucleotidylyl transferase"/>
    <property type="match status" value="1"/>
</dbReference>
<dbReference type="AlphaFoldDB" id="A0A645E1D7"/>
<evidence type="ECO:0000256" key="6">
    <source>
        <dbReference type="ARBA" id="ARBA00022840"/>
    </source>
</evidence>
<dbReference type="NCBIfam" id="TIGR00233">
    <property type="entry name" value="trpS"/>
    <property type="match status" value="1"/>
</dbReference>
<dbReference type="InterPro" id="IPR050203">
    <property type="entry name" value="Trp-tRNA_synthetase"/>
</dbReference>
<accession>A0A645E1D7</accession>
<sequence>MVDLHAITVRQNPADLRRRTLETYAILMACGLDPDQSLMFIQSHVQSHSELAWVLSTFTQFGELSRMTQFKDKSQKYSENINAGLFTYPVLMAADILLYNTDLVPVGVDQKQHLELTRDIAIRFNNLYSPTFKVPDAYIPQVGAKISSLADPLKKMSKSDENENAYISLLDPYDAIIRKFKRAVTDSGDEIKFGADKPGISNLMGIYSAVTGENNERIESEFSGKGYGYFKTAVGETVADLLKPVQENFYRLMEDKEYLAQKYAKGANDALKLSKRMTDKVYRKVGFVKAGV</sequence>
<reference evidence="10" key="1">
    <citation type="submission" date="2019-08" db="EMBL/GenBank/DDBJ databases">
        <authorList>
            <person name="Kucharzyk K."/>
            <person name="Murdoch R.W."/>
            <person name="Higgins S."/>
            <person name="Loffler F."/>
        </authorList>
    </citation>
    <scope>NUCLEOTIDE SEQUENCE</scope>
</reference>
<dbReference type="InterPro" id="IPR002306">
    <property type="entry name" value="Trp-tRNA-ligase"/>
</dbReference>
<dbReference type="Gene3D" id="1.10.240.10">
    <property type="entry name" value="Tyrosyl-Transfer RNA Synthetase"/>
    <property type="match status" value="1"/>
</dbReference>
<comment type="subcellular location">
    <subcellularLocation>
        <location evidence="1">Mitochondrion</location>
    </subcellularLocation>
</comment>
<evidence type="ECO:0000256" key="9">
    <source>
        <dbReference type="ARBA" id="ARBA00030268"/>
    </source>
</evidence>
<evidence type="ECO:0000256" key="3">
    <source>
        <dbReference type="ARBA" id="ARBA00013161"/>
    </source>
</evidence>
<evidence type="ECO:0000256" key="1">
    <source>
        <dbReference type="ARBA" id="ARBA00004173"/>
    </source>
</evidence>
<keyword evidence="7" id="KW-0648">Protein biosynthesis</keyword>
<gene>
    <name evidence="10" type="primary">trpS_30</name>
    <name evidence="10" type="ORF">SDC9_142735</name>
</gene>
<dbReference type="GO" id="GO:0005739">
    <property type="term" value="C:mitochondrion"/>
    <property type="evidence" value="ECO:0007669"/>
    <property type="project" value="UniProtKB-SubCell"/>
</dbReference>
<dbReference type="GO" id="GO:0004830">
    <property type="term" value="F:tryptophan-tRNA ligase activity"/>
    <property type="evidence" value="ECO:0007669"/>
    <property type="project" value="UniProtKB-EC"/>
</dbReference>
<evidence type="ECO:0000313" key="10">
    <source>
        <dbReference type="EMBL" id="MPM95580.1"/>
    </source>
</evidence>
<organism evidence="10">
    <name type="scientific">bioreactor metagenome</name>
    <dbReference type="NCBI Taxonomy" id="1076179"/>
    <lineage>
        <taxon>unclassified sequences</taxon>
        <taxon>metagenomes</taxon>
        <taxon>ecological metagenomes</taxon>
    </lineage>
</organism>
<dbReference type="GO" id="GO:0006436">
    <property type="term" value="P:tryptophanyl-tRNA aminoacylation"/>
    <property type="evidence" value="ECO:0007669"/>
    <property type="project" value="InterPro"/>
</dbReference>
<dbReference type="FunFam" id="1.10.240.10:FF:000002">
    <property type="entry name" value="Tryptophan--tRNA ligase"/>
    <property type="match status" value="1"/>
</dbReference>
<keyword evidence="8" id="KW-0030">Aminoacyl-tRNA synthetase</keyword>
<dbReference type="InterPro" id="IPR002305">
    <property type="entry name" value="aa-tRNA-synth_Ic"/>
</dbReference>
<evidence type="ECO:0000256" key="2">
    <source>
        <dbReference type="ARBA" id="ARBA00005594"/>
    </source>
</evidence>
<evidence type="ECO:0000256" key="5">
    <source>
        <dbReference type="ARBA" id="ARBA00022741"/>
    </source>
</evidence>
<keyword evidence="5" id="KW-0547">Nucleotide-binding</keyword>